<accession>A0AAE0IEX1</accession>
<evidence type="ECO:0000256" key="1">
    <source>
        <dbReference type="SAM" id="MobiDB-lite"/>
    </source>
</evidence>
<organism evidence="2 3">
    <name type="scientific">Cercophora scortea</name>
    <dbReference type="NCBI Taxonomy" id="314031"/>
    <lineage>
        <taxon>Eukaryota</taxon>
        <taxon>Fungi</taxon>
        <taxon>Dikarya</taxon>
        <taxon>Ascomycota</taxon>
        <taxon>Pezizomycotina</taxon>
        <taxon>Sordariomycetes</taxon>
        <taxon>Sordariomycetidae</taxon>
        <taxon>Sordariales</taxon>
        <taxon>Lasiosphaeriaceae</taxon>
        <taxon>Cercophora</taxon>
    </lineage>
</organism>
<evidence type="ECO:0000313" key="3">
    <source>
        <dbReference type="Proteomes" id="UP001286456"/>
    </source>
</evidence>
<comment type="caution">
    <text evidence="2">The sequence shown here is derived from an EMBL/GenBank/DDBJ whole genome shotgun (WGS) entry which is preliminary data.</text>
</comment>
<evidence type="ECO:0000313" key="2">
    <source>
        <dbReference type="EMBL" id="KAK3323670.1"/>
    </source>
</evidence>
<feature type="compositionally biased region" description="Basic residues" evidence="1">
    <location>
        <begin position="178"/>
        <end position="189"/>
    </location>
</feature>
<keyword evidence="3" id="KW-1185">Reference proteome</keyword>
<dbReference type="EMBL" id="JAUEPO010000004">
    <property type="protein sequence ID" value="KAK3323670.1"/>
    <property type="molecule type" value="Genomic_DNA"/>
</dbReference>
<feature type="region of interest" description="Disordered" evidence="1">
    <location>
        <begin position="178"/>
        <end position="198"/>
    </location>
</feature>
<sequence length="223" mass="24613">MPTPPPSPARPGPAGVFNGQAIQLAGCVPRGGLSKPPATKAGARVRGLILPTQRDRHKTTASRSIRVIGGREDRHLPDDDDDETDLPRRGEARDDAGRNPTVHFSEGWKGEIWSGGSRIIIHVDGWMDGWMDRQVLDRDINMIPHGSFLLGFCIQPATFSIIASTDVATCIYLPALKKHPRPPRTHPHPPKVDPDPQKTRLLHRETCPIQTKTDPLLRCPCPR</sequence>
<reference evidence="2" key="2">
    <citation type="submission" date="2023-06" db="EMBL/GenBank/DDBJ databases">
        <authorList>
            <consortium name="Lawrence Berkeley National Laboratory"/>
            <person name="Haridas S."/>
            <person name="Hensen N."/>
            <person name="Bonometti L."/>
            <person name="Westerberg I."/>
            <person name="Brannstrom I.O."/>
            <person name="Guillou S."/>
            <person name="Cros-Aarteil S."/>
            <person name="Calhoun S."/>
            <person name="Kuo A."/>
            <person name="Mondo S."/>
            <person name="Pangilinan J."/>
            <person name="Riley R."/>
            <person name="Labutti K."/>
            <person name="Andreopoulos B."/>
            <person name="Lipzen A."/>
            <person name="Chen C."/>
            <person name="Yanf M."/>
            <person name="Daum C."/>
            <person name="Ng V."/>
            <person name="Clum A."/>
            <person name="Steindorff A."/>
            <person name="Ohm R."/>
            <person name="Martin F."/>
            <person name="Silar P."/>
            <person name="Natvig D."/>
            <person name="Lalanne C."/>
            <person name="Gautier V."/>
            <person name="Ament-Velasquez S.L."/>
            <person name="Kruys A."/>
            <person name="Hutchinson M.I."/>
            <person name="Powell A.J."/>
            <person name="Barry K."/>
            <person name="Miller A.N."/>
            <person name="Grigoriev I.V."/>
            <person name="Debuchy R."/>
            <person name="Gladieux P."/>
            <person name="Thoren M.H."/>
            <person name="Johannesson H."/>
        </authorList>
    </citation>
    <scope>NUCLEOTIDE SEQUENCE</scope>
    <source>
        <strain evidence="2">SMH4131-1</strain>
    </source>
</reference>
<gene>
    <name evidence="2" type="ORF">B0T19DRAFT_211521</name>
</gene>
<protein>
    <submittedName>
        <fullName evidence="2">Uncharacterized protein</fullName>
    </submittedName>
</protein>
<name>A0AAE0IEX1_9PEZI</name>
<feature type="region of interest" description="Disordered" evidence="1">
    <location>
        <begin position="28"/>
        <end position="102"/>
    </location>
</feature>
<dbReference type="AlphaFoldDB" id="A0AAE0IEX1"/>
<dbReference type="Proteomes" id="UP001286456">
    <property type="component" value="Unassembled WGS sequence"/>
</dbReference>
<feature type="compositionally biased region" description="Basic and acidic residues" evidence="1">
    <location>
        <begin position="85"/>
        <end position="97"/>
    </location>
</feature>
<reference evidence="2" key="1">
    <citation type="journal article" date="2023" name="Mol. Phylogenet. Evol.">
        <title>Genome-scale phylogeny and comparative genomics of the fungal order Sordariales.</title>
        <authorList>
            <person name="Hensen N."/>
            <person name="Bonometti L."/>
            <person name="Westerberg I."/>
            <person name="Brannstrom I.O."/>
            <person name="Guillou S."/>
            <person name="Cros-Aarteil S."/>
            <person name="Calhoun S."/>
            <person name="Haridas S."/>
            <person name="Kuo A."/>
            <person name="Mondo S."/>
            <person name="Pangilinan J."/>
            <person name="Riley R."/>
            <person name="LaButti K."/>
            <person name="Andreopoulos B."/>
            <person name="Lipzen A."/>
            <person name="Chen C."/>
            <person name="Yan M."/>
            <person name="Daum C."/>
            <person name="Ng V."/>
            <person name="Clum A."/>
            <person name="Steindorff A."/>
            <person name="Ohm R.A."/>
            <person name="Martin F."/>
            <person name="Silar P."/>
            <person name="Natvig D.O."/>
            <person name="Lalanne C."/>
            <person name="Gautier V."/>
            <person name="Ament-Velasquez S.L."/>
            <person name="Kruys A."/>
            <person name="Hutchinson M.I."/>
            <person name="Powell A.J."/>
            <person name="Barry K."/>
            <person name="Miller A.N."/>
            <person name="Grigoriev I.V."/>
            <person name="Debuchy R."/>
            <person name="Gladieux P."/>
            <person name="Hiltunen Thoren M."/>
            <person name="Johannesson H."/>
        </authorList>
    </citation>
    <scope>NUCLEOTIDE SEQUENCE</scope>
    <source>
        <strain evidence="2">SMH4131-1</strain>
    </source>
</reference>
<proteinExistence type="predicted"/>